<evidence type="ECO:0000259" key="10">
    <source>
        <dbReference type="PROSITE" id="PS51194"/>
    </source>
</evidence>
<evidence type="ECO:0000256" key="3">
    <source>
        <dbReference type="ARBA" id="ARBA00022806"/>
    </source>
</evidence>
<dbReference type="Gene3D" id="3.40.50.300">
    <property type="entry name" value="P-loop containing nucleotide triphosphate hydrolases"/>
    <property type="match status" value="2"/>
</dbReference>
<dbReference type="CDD" id="cd00268">
    <property type="entry name" value="DEADc"/>
    <property type="match status" value="1"/>
</dbReference>
<dbReference type="Proteomes" id="UP000672602">
    <property type="component" value="Unassembled WGS sequence"/>
</dbReference>
<keyword evidence="3 7" id="KW-0347">Helicase</keyword>
<proteinExistence type="inferred from homology"/>
<name>A0A8J7SL44_9PROT</name>
<evidence type="ECO:0000256" key="4">
    <source>
        <dbReference type="ARBA" id="ARBA00022840"/>
    </source>
</evidence>
<dbReference type="InterPro" id="IPR027417">
    <property type="entry name" value="P-loop_NTPase"/>
</dbReference>
<dbReference type="PANTHER" id="PTHR47959:SF13">
    <property type="entry name" value="ATP-DEPENDENT RNA HELICASE RHLE"/>
    <property type="match status" value="1"/>
</dbReference>
<organism evidence="12 13">
    <name type="scientific">Marivibrio halodurans</name>
    <dbReference type="NCBI Taxonomy" id="2039722"/>
    <lineage>
        <taxon>Bacteria</taxon>
        <taxon>Pseudomonadati</taxon>
        <taxon>Pseudomonadota</taxon>
        <taxon>Alphaproteobacteria</taxon>
        <taxon>Rhodospirillales</taxon>
        <taxon>Rhodospirillaceae</taxon>
        <taxon>Marivibrio</taxon>
    </lineage>
</organism>
<evidence type="ECO:0000256" key="6">
    <source>
        <dbReference type="PROSITE-ProRule" id="PRU00552"/>
    </source>
</evidence>
<dbReference type="GO" id="GO:0016787">
    <property type="term" value="F:hydrolase activity"/>
    <property type="evidence" value="ECO:0007669"/>
    <property type="project" value="UniProtKB-KW"/>
</dbReference>
<keyword evidence="2 7" id="KW-0378">Hydrolase</keyword>
<dbReference type="SMART" id="SM00490">
    <property type="entry name" value="HELICc"/>
    <property type="match status" value="1"/>
</dbReference>
<dbReference type="SUPFAM" id="SSF52540">
    <property type="entry name" value="P-loop containing nucleoside triphosphate hydrolases"/>
    <property type="match status" value="1"/>
</dbReference>
<evidence type="ECO:0000256" key="8">
    <source>
        <dbReference type="SAM" id="MobiDB-lite"/>
    </source>
</evidence>
<dbReference type="PROSITE" id="PS00039">
    <property type="entry name" value="DEAD_ATP_HELICASE"/>
    <property type="match status" value="1"/>
</dbReference>
<evidence type="ECO:0000313" key="13">
    <source>
        <dbReference type="Proteomes" id="UP000672602"/>
    </source>
</evidence>
<evidence type="ECO:0000256" key="5">
    <source>
        <dbReference type="ARBA" id="ARBA00038437"/>
    </source>
</evidence>
<keyword evidence="4 7" id="KW-0067">ATP-binding</keyword>
<dbReference type="PANTHER" id="PTHR47959">
    <property type="entry name" value="ATP-DEPENDENT RNA HELICASE RHLE-RELATED"/>
    <property type="match status" value="1"/>
</dbReference>
<dbReference type="Pfam" id="PF00270">
    <property type="entry name" value="DEAD"/>
    <property type="match status" value="1"/>
</dbReference>
<comment type="caution">
    <text evidence="12">The sequence shown here is derived from an EMBL/GenBank/DDBJ whole genome shotgun (WGS) entry which is preliminary data.</text>
</comment>
<dbReference type="InterPro" id="IPR044742">
    <property type="entry name" value="DEAD/DEAH_RhlB"/>
</dbReference>
<dbReference type="CDD" id="cd18787">
    <property type="entry name" value="SF2_C_DEAD"/>
    <property type="match status" value="1"/>
</dbReference>
<dbReference type="EMBL" id="JAGMWN010000001">
    <property type="protein sequence ID" value="MBP5855951.1"/>
    <property type="molecule type" value="Genomic_DNA"/>
</dbReference>
<feature type="region of interest" description="Disordered" evidence="8">
    <location>
        <begin position="367"/>
        <end position="465"/>
    </location>
</feature>
<dbReference type="InterPro" id="IPR050079">
    <property type="entry name" value="DEAD_box_RNA_helicase"/>
</dbReference>
<keyword evidence="13" id="KW-1185">Reference proteome</keyword>
<evidence type="ECO:0000259" key="9">
    <source>
        <dbReference type="PROSITE" id="PS51192"/>
    </source>
</evidence>
<keyword evidence="1 7" id="KW-0547">Nucleotide-binding</keyword>
<evidence type="ECO:0000256" key="1">
    <source>
        <dbReference type="ARBA" id="ARBA00022741"/>
    </source>
</evidence>
<dbReference type="GO" id="GO:0005524">
    <property type="term" value="F:ATP binding"/>
    <property type="evidence" value="ECO:0007669"/>
    <property type="project" value="UniProtKB-KW"/>
</dbReference>
<reference evidence="12" key="1">
    <citation type="submission" date="2021-04" db="EMBL/GenBank/DDBJ databases">
        <authorList>
            <person name="Zhang D.-C."/>
        </authorList>
    </citation>
    <scope>NUCLEOTIDE SEQUENCE</scope>
    <source>
        <strain evidence="12">CGMCC 1.15697</strain>
    </source>
</reference>
<gene>
    <name evidence="12" type="ORF">KAJ83_02955</name>
</gene>
<feature type="domain" description="Helicase C-terminal" evidence="10">
    <location>
        <begin position="218"/>
        <end position="381"/>
    </location>
</feature>
<dbReference type="InterPro" id="IPR014001">
    <property type="entry name" value="Helicase_ATP-bd"/>
</dbReference>
<dbReference type="InterPro" id="IPR011545">
    <property type="entry name" value="DEAD/DEAH_box_helicase_dom"/>
</dbReference>
<protein>
    <submittedName>
        <fullName evidence="12">DEAD/DEAH box helicase</fullName>
    </submittedName>
</protein>
<comment type="similarity">
    <text evidence="5 7">Belongs to the DEAD box helicase family.</text>
</comment>
<dbReference type="Pfam" id="PF00271">
    <property type="entry name" value="Helicase_C"/>
    <property type="match status" value="1"/>
</dbReference>
<feature type="domain" description="DEAD-box RNA helicase Q" evidence="11">
    <location>
        <begin position="1"/>
        <end position="29"/>
    </location>
</feature>
<sequence>MSFKSLGLIEDLLRALAAADHKNPTPIQAQAVPVVLEGHDVLGIAQTGTGKTAAFTLPLLQHLVADKAKVHPKRPRALILAPTRELALQIDQSVRTYSKFLNIRHSVVIGGVSQHGQAKALSRGVDILTACPGRLMDLMNQRLVALDDVEYLVLDEADRMLDMGFVRDVRKIVAATRSDRLTQFFSATMTKEVETLAAEMLHEPRRIEVTPASVPVERIEQSVVFVEGSKKRGLLNEMLNDNAMSRVIVFTRTKHGANKLAQQLDRDGIPADALHGNKSQSQRERALARFRRGQARVLVATDIAARGIDVDGVSHVINYDLPMEPEAYVHRIGRTARAGNDGRAISFCGPDEFGKLTDIEKLLKRALVDPANDPRPARGQGGGAKPGKSGRGNRRRRGGKGGDANAAGGGNGNSGNMQKQARPQNAKPGQKPVRKADRPNAGHQQNAPKAENAGDRPRRRPRHAA</sequence>
<dbReference type="PROSITE" id="PS51195">
    <property type="entry name" value="Q_MOTIF"/>
    <property type="match status" value="1"/>
</dbReference>
<feature type="short sequence motif" description="Q motif" evidence="6">
    <location>
        <begin position="1"/>
        <end position="29"/>
    </location>
</feature>
<dbReference type="InterPro" id="IPR000629">
    <property type="entry name" value="RNA-helicase_DEAD-box_CS"/>
</dbReference>
<evidence type="ECO:0000313" key="12">
    <source>
        <dbReference type="EMBL" id="MBP5855951.1"/>
    </source>
</evidence>
<dbReference type="GO" id="GO:0003724">
    <property type="term" value="F:RNA helicase activity"/>
    <property type="evidence" value="ECO:0007669"/>
    <property type="project" value="InterPro"/>
</dbReference>
<dbReference type="SMART" id="SM00487">
    <property type="entry name" value="DEXDc"/>
    <property type="match status" value="1"/>
</dbReference>
<dbReference type="PROSITE" id="PS51192">
    <property type="entry name" value="HELICASE_ATP_BIND_1"/>
    <property type="match status" value="1"/>
</dbReference>
<dbReference type="GO" id="GO:0005829">
    <property type="term" value="C:cytosol"/>
    <property type="evidence" value="ECO:0007669"/>
    <property type="project" value="TreeGrafter"/>
</dbReference>
<dbReference type="AlphaFoldDB" id="A0A8J7SL44"/>
<feature type="domain" description="Helicase ATP-binding" evidence="9">
    <location>
        <begin position="32"/>
        <end position="207"/>
    </location>
</feature>
<dbReference type="InterPro" id="IPR014014">
    <property type="entry name" value="RNA_helicase_DEAD_Q_motif"/>
</dbReference>
<dbReference type="PROSITE" id="PS51194">
    <property type="entry name" value="HELICASE_CTER"/>
    <property type="match status" value="1"/>
</dbReference>
<dbReference type="GO" id="GO:0003676">
    <property type="term" value="F:nucleic acid binding"/>
    <property type="evidence" value="ECO:0007669"/>
    <property type="project" value="InterPro"/>
</dbReference>
<dbReference type="InterPro" id="IPR001650">
    <property type="entry name" value="Helicase_C-like"/>
</dbReference>
<accession>A0A8J7SL44</accession>
<evidence type="ECO:0000259" key="11">
    <source>
        <dbReference type="PROSITE" id="PS51195"/>
    </source>
</evidence>
<evidence type="ECO:0000256" key="7">
    <source>
        <dbReference type="RuleBase" id="RU000492"/>
    </source>
</evidence>
<evidence type="ECO:0000256" key="2">
    <source>
        <dbReference type="ARBA" id="ARBA00022801"/>
    </source>
</evidence>